<sequence>MLEMIRKKLMKRYQLKRSGMEKYEGAICPKILEKLEAAGQESCHCLSTYACQCLFEVEHRHQQFVVNLQLRRCGYQKWDLTGIPCPHAFSAILYDGGIPENYVHPWYSKDMYILSYSPIIYPMPDENQWRKKNYNVVQPPFVRIQPSRPKKLRKRGQDEPRSNGTWMTKTRTPMKC</sequence>
<organism evidence="2 3">
    <name type="scientific">Morella rubra</name>
    <name type="common">Chinese bayberry</name>
    <dbReference type="NCBI Taxonomy" id="262757"/>
    <lineage>
        <taxon>Eukaryota</taxon>
        <taxon>Viridiplantae</taxon>
        <taxon>Streptophyta</taxon>
        <taxon>Embryophyta</taxon>
        <taxon>Tracheophyta</taxon>
        <taxon>Spermatophyta</taxon>
        <taxon>Magnoliopsida</taxon>
        <taxon>eudicotyledons</taxon>
        <taxon>Gunneridae</taxon>
        <taxon>Pentapetalae</taxon>
        <taxon>rosids</taxon>
        <taxon>fabids</taxon>
        <taxon>Fagales</taxon>
        <taxon>Myricaceae</taxon>
        <taxon>Morella</taxon>
    </lineage>
</organism>
<dbReference type="OrthoDB" id="687700at2759"/>
<comment type="caution">
    <text evidence="2">The sequence shown here is derived from an EMBL/GenBank/DDBJ whole genome shotgun (WGS) entry which is preliminary data.</text>
</comment>
<feature type="compositionally biased region" description="Polar residues" evidence="1">
    <location>
        <begin position="162"/>
        <end position="176"/>
    </location>
</feature>
<protein>
    <recommendedName>
        <fullName evidence="4">Zinc finger PMZ-type domain-containing protein</fullName>
    </recommendedName>
</protein>
<feature type="region of interest" description="Disordered" evidence="1">
    <location>
        <begin position="147"/>
        <end position="176"/>
    </location>
</feature>
<dbReference type="Proteomes" id="UP000516437">
    <property type="component" value="Chromosome 5"/>
</dbReference>
<name>A0A6A1VJ79_9ROSI</name>
<dbReference type="PANTHER" id="PTHR31973:SF187">
    <property type="entry name" value="MUTATOR TRANSPOSASE MUDRA PROTEIN"/>
    <property type="match status" value="1"/>
</dbReference>
<keyword evidence="3" id="KW-1185">Reference proteome</keyword>
<evidence type="ECO:0000313" key="2">
    <source>
        <dbReference type="EMBL" id="KAB1212959.1"/>
    </source>
</evidence>
<accession>A0A6A1VJ79</accession>
<evidence type="ECO:0008006" key="4">
    <source>
        <dbReference type="Google" id="ProtNLM"/>
    </source>
</evidence>
<proteinExistence type="predicted"/>
<evidence type="ECO:0000256" key="1">
    <source>
        <dbReference type="SAM" id="MobiDB-lite"/>
    </source>
</evidence>
<dbReference type="AlphaFoldDB" id="A0A6A1VJ79"/>
<dbReference type="PANTHER" id="PTHR31973">
    <property type="entry name" value="POLYPROTEIN, PUTATIVE-RELATED"/>
    <property type="match status" value="1"/>
</dbReference>
<reference evidence="2 3" key="1">
    <citation type="journal article" date="2019" name="Plant Biotechnol. J.">
        <title>The red bayberry genome and genetic basis of sex determination.</title>
        <authorList>
            <person name="Jia H.M."/>
            <person name="Jia H.J."/>
            <person name="Cai Q.L."/>
            <person name="Wang Y."/>
            <person name="Zhao H.B."/>
            <person name="Yang W.F."/>
            <person name="Wang G.Y."/>
            <person name="Li Y.H."/>
            <person name="Zhan D.L."/>
            <person name="Shen Y.T."/>
            <person name="Niu Q.F."/>
            <person name="Chang L."/>
            <person name="Qiu J."/>
            <person name="Zhao L."/>
            <person name="Xie H.B."/>
            <person name="Fu W.Y."/>
            <person name="Jin J."/>
            <person name="Li X.W."/>
            <person name="Jiao Y."/>
            <person name="Zhou C.C."/>
            <person name="Tu T."/>
            <person name="Chai C.Y."/>
            <person name="Gao J.L."/>
            <person name="Fan L.J."/>
            <person name="van de Weg E."/>
            <person name="Wang J.Y."/>
            <person name="Gao Z.S."/>
        </authorList>
    </citation>
    <scope>NUCLEOTIDE SEQUENCE [LARGE SCALE GENOMIC DNA]</scope>
    <source>
        <tissue evidence="2">Leaves</tissue>
    </source>
</reference>
<gene>
    <name evidence="2" type="ORF">CJ030_MR5G005105</name>
</gene>
<evidence type="ECO:0000313" key="3">
    <source>
        <dbReference type="Proteomes" id="UP000516437"/>
    </source>
</evidence>
<dbReference type="EMBL" id="RXIC02000023">
    <property type="protein sequence ID" value="KAB1212959.1"/>
    <property type="molecule type" value="Genomic_DNA"/>
</dbReference>